<dbReference type="Proteomes" id="UP000015105">
    <property type="component" value="Chromosome 3D"/>
</dbReference>
<organism evidence="2 3">
    <name type="scientific">Aegilops tauschii subsp. strangulata</name>
    <name type="common">Goatgrass</name>
    <dbReference type="NCBI Taxonomy" id="200361"/>
    <lineage>
        <taxon>Eukaryota</taxon>
        <taxon>Viridiplantae</taxon>
        <taxon>Streptophyta</taxon>
        <taxon>Embryophyta</taxon>
        <taxon>Tracheophyta</taxon>
        <taxon>Spermatophyta</taxon>
        <taxon>Magnoliopsida</taxon>
        <taxon>Liliopsida</taxon>
        <taxon>Poales</taxon>
        <taxon>Poaceae</taxon>
        <taxon>BOP clade</taxon>
        <taxon>Pooideae</taxon>
        <taxon>Triticodae</taxon>
        <taxon>Triticeae</taxon>
        <taxon>Triticinae</taxon>
        <taxon>Aegilops</taxon>
    </lineage>
</organism>
<dbReference type="KEGG" id="ats:109758532"/>
<reference evidence="2" key="5">
    <citation type="journal article" date="2021" name="G3 (Bethesda)">
        <title>Aegilops tauschii genome assembly Aet v5.0 features greater sequence contiguity and improved annotation.</title>
        <authorList>
            <person name="Wang L."/>
            <person name="Zhu T."/>
            <person name="Rodriguez J.C."/>
            <person name="Deal K.R."/>
            <person name="Dubcovsky J."/>
            <person name="McGuire P.E."/>
            <person name="Lux T."/>
            <person name="Spannagl M."/>
            <person name="Mayer K.F.X."/>
            <person name="Baldrich P."/>
            <person name="Meyers B.C."/>
            <person name="Huo N."/>
            <person name="Gu Y.Q."/>
            <person name="Zhou H."/>
            <person name="Devos K.M."/>
            <person name="Bennetzen J.L."/>
            <person name="Unver T."/>
            <person name="Budak H."/>
            <person name="Gulick P.J."/>
            <person name="Galiba G."/>
            <person name="Kalapos B."/>
            <person name="Nelson D.R."/>
            <person name="Li P."/>
            <person name="You F.M."/>
            <person name="Luo M.C."/>
            <person name="Dvorak J."/>
        </authorList>
    </citation>
    <scope>NUCLEOTIDE SEQUENCE [LARGE SCALE GENOMIC DNA]</scope>
    <source>
        <strain evidence="2">cv. AL8/78</strain>
    </source>
</reference>
<name>A0A453GXG8_AEGTS</name>
<feature type="compositionally biased region" description="Acidic residues" evidence="1">
    <location>
        <begin position="92"/>
        <end position="106"/>
    </location>
</feature>
<evidence type="ECO:0000313" key="3">
    <source>
        <dbReference type="Proteomes" id="UP000015105"/>
    </source>
</evidence>
<feature type="compositionally biased region" description="Basic and acidic residues" evidence="1">
    <location>
        <begin position="107"/>
        <end position="116"/>
    </location>
</feature>
<dbReference type="Gramene" id="AET3Gv21244900.2">
    <property type="protein sequence ID" value="AET3Gv21244900.2"/>
    <property type="gene ID" value="AET3Gv21244900"/>
</dbReference>
<dbReference type="PANTHER" id="PTHR33170:SF49">
    <property type="entry name" value="DUF4283 DOMAIN-CONTAINING PROTEIN"/>
    <property type="match status" value="1"/>
</dbReference>
<evidence type="ECO:0008006" key="4">
    <source>
        <dbReference type="Google" id="ProtNLM"/>
    </source>
</evidence>
<reference evidence="3" key="2">
    <citation type="journal article" date="2017" name="Nat. Plants">
        <title>The Aegilops tauschii genome reveals multiple impacts of transposons.</title>
        <authorList>
            <person name="Zhao G."/>
            <person name="Zou C."/>
            <person name="Li K."/>
            <person name="Wang K."/>
            <person name="Li T."/>
            <person name="Gao L."/>
            <person name="Zhang X."/>
            <person name="Wang H."/>
            <person name="Yang Z."/>
            <person name="Liu X."/>
            <person name="Jiang W."/>
            <person name="Mao L."/>
            <person name="Kong X."/>
            <person name="Jiao Y."/>
            <person name="Jia J."/>
        </authorList>
    </citation>
    <scope>NUCLEOTIDE SEQUENCE [LARGE SCALE GENOMIC DNA]</scope>
    <source>
        <strain evidence="3">cv. AL8/78</strain>
    </source>
</reference>
<dbReference type="STRING" id="200361.A0A453GXG8"/>
<dbReference type="RefSeq" id="XP_040242012.1">
    <property type="nucleotide sequence ID" value="XM_040386078.3"/>
</dbReference>
<evidence type="ECO:0000256" key="1">
    <source>
        <dbReference type="SAM" id="MobiDB-lite"/>
    </source>
</evidence>
<keyword evidence="3" id="KW-1185">Reference proteome</keyword>
<dbReference type="PANTHER" id="PTHR33170">
    <property type="entry name" value="DUF4283 DOMAIN-CONTAINING PROTEIN-RELATED"/>
    <property type="match status" value="1"/>
</dbReference>
<evidence type="ECO:0000313" key="2">
    <source>
        <dbReference type="EnsemblPlants" id="AET3Gv21244900.2"/>
    </source>
</evidence>
<sequence length="394" mass="44908">MLDEFGELKEAWVVVDGISPKWCAWKVFAQVAGYFGILVDVDWNGIFKSFYETIRIKIACRDPCKIPFERLVEMKKMIYLLFFTVEGFEQVGEESDGNDDDPGQDNEDGKKEKLDDDLTDNDNMEDHAGEPFDGLDRANFTPKENPSSKTNKQVQQISVSAEEFHSKIMIDEAHDNFLEEISKSGYRENKQVEDKPGFGTPCSYHLLPEDTEEIHISAHLEYYFEQLNKFDMEETDGEEEDMETKLQCLPEDLAMAIGSVKRSLIESMDNAESEKKKKLNTETKTAWGPVLTNRLKTRGHVNVKIMDKANAYLLKKNLEVPTTFKGAYLERCQMCPIKTKLISAAMESSLRRHSGKAVAAMHSPAGQTPWRTAEDCVDVSVENRKMEPNLKPNF</sequence>
<reference evidence="2" key="3">
    <citation type="journal article" date="2017" name="Nature">
        <title>Genome sequence of the progenitor of the wheat D genome Aegilops tauschii.</title>
        <authorList>
            <person name="Luo M.C."/>
            <person name="Gu Y.Q."/>
            <person name="Puiu D."/>
            <person name="Wang H."/>
            <person name="Twardziok S.O."/>
            <person name="Deal K.R."/>
            <person name="Huo N."/>
            <person name="Zhu T."/>
            <person name="Wang L."/>
            <person name="Wang Y."/>
            <person name="McGuire P.E."/>
            <person name="Liu S."/>
            <person name="Long H."/>
            <person name="Ramasamy R.K."/>
            <person name="Rodriguez J.C."/>
            <person name="Van S.L."/>
            <person name="Yuan L."/>
            <person name="Wang Z."/>
            <person name="Xia Z."/>
            <person name="Xiao L."/>
            <person name="Anderson O.D."/>
            <person name="Ouyang S."/>
            <person name="Liang Y."/>
            <person name="Zimin A.V."/>
            <person name="Pertea G."/>
            <person name="Qi P."/>
            <person name="Bennetzen J.L."/>
            <person name="Dai X."/>
            <person name="Dawson M.W."/>
            <person name="Muller H.G."/>
            <person name="Kugler K."/>
            <person name="Rivarola-Duarte L."/>
            <person name="Spannagl M."/>
            <person name="Mayer K.F.X."/>
            <person name="Lu F.H."/>
            <person name="Bevan M.W."/>
            <person name="Leroy P."/>
            <person name="Li P."/>
            <person name="You F.M."/>
            <person name="Sun Q."/>
            <person name="Liu Z."/>
            <person name="Lyons E."/>
            <person name="Wicker T."/>
            <person name="Salzberg S.L."/>
            <person name="Devos K.M."/>
            <person name="Dvorak J."/>
        </authorList>
    </citation>
    <scope>NUCLEOTIDE SEQUENCE [LARGE SCALE GENOMIC DNA]</scope>
    <source>
        <strain evidence="2">cv. AL8/78</strain>
    </source>
</reference>
<dbReference type="OrthoDB" id="696772at2759"/>
<accession>A0A453GXG8</accession>
<feature type="region of interest" description="Disordered" evidence="1">
    <location>
        <begin position="92"/>
        <end position="154"/>
    </location>
</feature>
<dbReference type="EnsemblPlants" id="AET3Gv21244900.2">
    <property type="protein sequence ID" value="AET3Gv21244900.2"/>
    <property type="gene ID" value="AET3Gv21244900"/>
</dbReference>
<proteinExistence type="predicted"/>
<feature type="compositionally biased region" description="Polar residues" evidence="1">
    <location>
        <begin position="142"/>
        <end position="154"/>
    </location>
</feature>
<dbReference type="GeneID" id="109758532"/>
<protein>
    <recommendedName>
        <fullName evidence="4">DUF4283 domain-containing protein</fullName>
    </recommendedName>
</protein>
<dbReference type="AlphaFoldDB" id="A0A453GXG8"/>
<feature type="compositionally biased region" description="Basic and acidic residues" evidence="1">
    <location>
        <begin position="124"/>
        <end position="136"/>
    </location>
</feature>
<reference evidence="2" key="4">
    <citation type="submission" date="2019-03" db="UniProtKB">
        <authorList>
            <consortium name="EnsemblPlants"/>
        </authorList>
    </citation>
    <scope>IDENTIFICATION</scope>
</reference>
<reference evidence="3" key="1">
    <citation type="journal article" date="2014" name="Science">
        <title>Ancient hybridizations among the ancestral genomes of bread wheat.</title>
        <authorList>
            <consortium name="International Wheat Genome Sequencing Consortium,"/>
            <person name="Marcussen T."/>
            <person name="Sandve S.R."/>
            <person name="Heier L."/>
            <person name="Spannagl M."/>
            <person name="Pfeifer M."/>
            <person name="Jakobsen K.S."/>
            <person name="Wulff B.B."/>
            <person name="Steuernagel B."/>
            <person name="Mayer K.F."/>
            <person name="Olsen O.A."/>
        </authorList>
    </citation>
    <scope>NUCLEOTIDE SEQUENCE [LARGE SCALE GENOMIC DNA]</scope>
    <source>
        <strain evidence="3">cv. AL8/78</strain>
    </source>
</reference>